<feature type="transmembrane region" description="Helical" evidence="1">
    <location>
        <begin position="103"/>
        <end position="122"/>
    </location>
</feature>
<feature type="transmembrane region" description="Helical" evidence="1">
    <location>
        <begin position="76"/>
        <end position="97"/>
    </location>
</feature>
<organism evidence="2 3">
    <name type="scientific">Marinitoga hydrogenitolerans (strain DSM 16785 / JCM 12826 / AT1271)</name>
    <dbReference type="NCBI Taxonomy" id="1122195"/>
    <lineage>
        <taxon>Bacteria</taxon>
        <taxon>Thermotogati</taxon>
        <taxon>Thermotogota</taxon>
        <taxon>Thermotogae</taxon>
        <taxon>Petrotogales</taxon>
        <taxon>Petrotogaceae</taxon>
        <taxon>Marinitoga</taxon>
    </lineage>
</organism>
<accession>A0A1M5A144</accession>
<keyword evidence="3" id="KW-1185">Reference proteome</keyword>
<feature type="transmembrane region" description="Helical" evidence="1">
    <location>
        <begin position="157"/>
        <end position="174"/>
    </location>
</feature>
<dbReference type="PANTHER" id="PTHR42241:SF2">
    <property type="entry name" value="HYPOTHETICAL MEMBRANE PROTEIN, CONSERVED, DUF998 FAMILY"/>
    <property type="match status" value="1"/>
</dbReference>
<comment type="caution">
    <text evidence="2">The sequence shown here is derived from an EMBL/GenBank/DDBJ whole genome shotgun (WGS) entry which is preliminary data.</text>
</comment>
<keyword evidence="1" id="KW-1133">Transmembrane helix</keyword>
<dbReference type="InterPro" id="IPR009339">
    <property type="entry name" value="DUF998"/>
</dbReference>
<dbReference type="AlphaFoldDB" id="A0A1M5A144"/>
<dbReference type="Pfam" id="PF06197">
    <property type="entry name" value="DUF998"/>
    <property type="match status" value="1"/>
</dbReference>
<dbReference type="EMBL" id="FQUI01000051">
    <property type="protein sequence ID" value="SHF24050.1"/>
    <property type="molecule type" value="Genomic_DNA"/>
</dbReference>
<sequence length="177" mass="19713">MRRAFGLLSIIIFFIFTSVSIFINKNWWNILSYTFSKLGKPALALSSWIFSVGVIIGGIFMSIHGFLVISHSENKLKIVGGSYVIISGIFMILSGVFSDGTKSHDFIALSTFLFFYTGNLLYGLGSYDKKIRNCFITIFIAAIVGLLLPIWPSLGILEVYGLSLVVIECILIIYEKD</sequence>
<keyword evidence="1" id="KW-0812">Transmembrane</keyword>
<feature type="transmembrane region" description="Helical" evidence="1">
    <location>
        <begin position="134"/>
        <end position="151"/>
    </location>
</feature>
<reference evidence="2" key="1">
    <citation type="submission" date="2016-11" db="EMBL/GenBank/DDBJ databases">
        <authorList>
            <person name="Varghese N."/>
            <person name="Submissions S."/>
        </authorList>
    </citation>
    <scope>NUCLEOTIDE SEQUENCE [LARGE SCALE GENOMIC DNA]</scope>
    <source>
        <strain evidence="2">DSM 16785</strain>
    </source>
</reference>
<dbReference type="RefSeq" id="WP_072865952.1">
    <property type="nucleotide sequence ID" value="NZ_FQUI01000051.1"/>
</dbReference>
<gene>
    <name evidence="2" type="ORF">SAMN02745164_02068</name>
</gene>
<dbReference type="OrthoDB" id="48644at2"/>
<evidence type="ECO:0000313" key="3">
    <source>
        <dbReference type="Proteomes" id="UP000184334"/>
    </source>
</evidence>
<dbReference type="PANTHER" id="PTHR42241">
    <property type="entry name" value="HYPOTHETICAL MEMBRANE PROTEIN, CONSERVED, DUF998 FAMILY"/>
    <property type="match status" value="1"/>
</dbReference>
<keyword evidence="1" id="KW-0472">Membrane</keyword>
<dbReference type="Proteomes" id="UP000184334">
    <property type="component" value="Unassembled WGS sequence"/>
</dbReference>
<proteinExistence type="predicted"/>
<evidence type="ECO:0000313" key="2">
    <source>
        <dbReference type="EMBL" id="SHF24050.1"/>
    </source>
</evidence>
<feature type="transmembrane region" description="Helical" evidence="1">
    <location>
        <begin position="7"/>
        <end position="28"/>
    </location>
</feature>
<protein>
    <submittedName>
        <fullName evidence="2">Hypothetical membrane protein</fullName>
    </submittedName>
</protein>
<feature type="transmembrane region" description="Helical" evidence="1">
    <location>
        <begin position="48"/>
        <end position="69"/>
    </location>
</feature>
<evidence type="ECO:0000256" key="1">
    <source>
        <dbReference type="SAM" id="Phobius"/>
    </source>
</evidence>
<name>A0A1M5A144_MARH1</name>